<evidence type="ECO:0008006" key="3">
    <source>
        <dbReference type="Google" id="ProtNLM"/>
    </source>
</evidence>
<protein>
    <recommendedName>
        <fullName evidence="3">DUF3108 domain-containing protein</fullName>
    </recommendedName>
</protein>
<comment type="caution">
    <text evidence="1">The sequence shown here is derived from an EMBL/GenBank/DDBJ whole genome shotgun (WGS) entry which is preliminary data.</text>
</comment>
<evidence type="ECO:0000313" key="1">
    <source>
        <dbReference type="EMBL" id="RLE14468.1"/>
    </source>
</evidence>
<sequence>MIRKIVAGIFILVFFTGISPCFSFPFSEGETLLYTIKLIGIPAGNQVLKVEETIKKKEGSLYFLTSKVESSGIVSVFFQLKDEVESYVDTETLYPQLVRINIKENSRKEKMEVKIRKDKDKIRAFIWDKVRDKKWVRELSSPPLDILSLVYWIRAQNLKIGKKFEVLLLDTPGSFKDIKFEVSREDKAYTYLGVFPAFVCEQKGVKNGISVWFSQDKRHLPLYIQINTPLGYLTAILQKLN</sequence>
<dbReference type="EMBL" id="QMQB01000036">
    <property type="protein sequence ID" value="RLE14468.1"/>
    <property type="molecule type" value="Genomic_DNA"/>
</dbReference>
<dbReference type="Proteomes" id="UP000267654">
    <property type="component" value="Unassembled WGS sequence"/>
</dbReference>
<dbReference type="AlphaFoldDB" id="A0A662DHW3"/>
<dbReference type="Pfam" id="PF11306">
    <property type="entry name" value="DUF3108"/>
    <property type="match status" value="1"/>
</dbReference>
<reference evidence="1 2" key="1">
    <citation type="submission" date="2018-06" db="EMBL/GenBank/DDBJ databases">
        <title>Extensive metabolic versatility and redundancy in microbially diverse, dynamic hydrothermal sediments.</title>
        <authorList>
            <person name="Dombrowski N."/>
            <person name="Teske A."/>
            <person name="Baker B.J."/>
        </authorList>
    </citation>
    <scope>NUCLEOTIDE SEQUENCE [LARGE SCALE GENOMIC DNA]</scope>
    <source>
        <strain evidence="1">B19_G9</strain>
    </source>
</reference>
<proteinExistence type="predicted"/>
<gene>
    <name evidence="1" type="ORF">DRI96_01405</name>
</gene>
<organism evidence="1 2">
    <name type="scientific">Aerophobetes bacterium</name>
    <dbReference type="NCBI Taxonomy" id="2030807"/>
    <lineage>
        <taxon>Bacteria</taxon>
        <taxon>Candidatus Aerophobota</taxon>
    </lineage>
</organism>
<accession>A0A662DHW3</accession>
<evidence type="ECO:0000313" key="2">
    <source>
        <dbReference type="Proteomes" id="UP000267654"/>
    </source>
</evidence>
<name>A0A662DHW3_UNCAE</name>
<dbReference type="InterPro" id="IPR021457">
    <property type="entry name" value="DUF3108"/>
</dbReference>